<dbReference type="EMBL" id="KZ825063">
    <property type="protein sequence ID" value="RAH57273.1"/>
    <property type="molecule type" value="Genomic_DNA"/>
</dbReference>
<keyword evidence="2" id="KW-1185">Reference proteome</keyword>
<reference evidence="1 2" key="1">
    <citation type="submission" date="2018-02" db="EMBL/GenBank/DDBJ databases">
        <title>The genomes of Aspergillus section Nigri reveals drivers in fungal speciation.</title>
        <authorList>
            <consortium name="DOE Joint Genome Institute"/>
            <person name="Vesth T.C."/>
            <person name="Nybo J."/>
            <person name="Theobald S."/>
            <person name="Brandl J."/>
            <person name="Frisvad J.C."/>
            <person name="Nielsen K.F."/>
            <person name="Lyhne E.K."/>
            <person name="Kogle M.E."/>
            <person name="Kuo A."/>
            <person name="Riley R."/>
            <person name="Clum A."/>
            <person name="Nolan M."/>
            <person name="Lipzen A."/>
            <person name="Salamov A."/>
            <person name="Henrissat B."/>
            <person name="Wiebenga A."/>
            <person name="De vries R.P."/>
            <person name="Grigoriev I.V."/>
            <person name="Mortensen U.H."/>
            <person name="Andersen M.R."/>
            <person name="Baker S.E."/>
        </authorList>
    </citation>
    <scope>NUCLEOTIDE SEQUENCE [LARGE SCALE GENOMIC DNA]</scope>
    <source>
        <strain evidence="1 2">CBS 112811</strain>
    </source>
</reference>
<proteinExistence type="predicted"/>
<sequence>MPRCFPKGIRPNDSLGRAWHYDLANEGSGSGGDQMANFSLSFCNVSIADPPILHEKIKVASC</sequence>
<dbReference type="AlphaFoldDB" id="A0A8G1R117"/>
<protein>
    <submittedName>
        <fullName evidence="1">Uncharacterized protein</fullName>
    </submittedName>
</protein>
<gene>
    <name evidence="1" type="ORF">BO85DRAFT_449996</name>
</gene>
<evidence type="ECO:0000313" key="2">
    <source>
        <dbReference type="Proteomes" id="UP000249526"/>
    </source>
</evidence>
<dbReference type="Proteomes" id="UP000249526">
    <property type="component" value="Unassembled WGS sequence"/>
</dbReference>
<organism evidence="1 2">
    <name type="scientific">Aspergillus piperis CBS 112811</name>
    <dbReference type="NCBI Taxonomy" id="1448313"/>
    <lineage>
        <taxon>Eukaryota</taxon>
        <taxon>Fungi</taxon>
        <taxon>Dikarya</taxon>
        <taxon>Ascomycota</taxon>
        <taxon>Pezizomycotina</taxon>
        <taxon>Eurotiomycetes</taxon>
        <taxon>Eurotiomycetidae</taxon>
        <taxon>Eurotiales</taxon>
        <taxon>Aspergillaceae</taxon>
        <taxon>Aspergillus</taxon>
        <taxon>Aspergillus subgen. Circumdati</taxon>
    </lineage>
</organism>
<name>A0A8G1R117_9EURO</name>
<dbReference type="GeneID" id="37163684"/>
<accession>A0A8G1R117</accession>
<dbReference type="RefSeq" id="XP_025515195.1">
    <property type="nucleotide sequence ID" value="XM_025660282.1"/>
</dbReference>
<evidence type="ECO:0000313" key="1">
    <source>
        <dbReference type="EMBL" id="RAH57273.1"/>
    </source>
</evidence>